<comment type="caution">
    <text evidence="1">The sequence shown here is derived from an EMBL/GenBank/DDBJ whole genome shotgun (WGS) entry which is preliminary data.</text>
</comment>
<reference evidence="1 2" key="1">
    <citation type="journal article" date="2019" name="Genome Biol. Evol.">
        <title>Insights into the evolution of the New World diploid cottons (Gossypium, subgenus Houzingenia) based on genome sequencing.</title>
        <authorList>
            <person name="Grover C.E."/>
            <person name="Arick M.A. 2nd"/>
            <person name="Thrash A."/>
            <person name="Conover J.L."/>
            <person name="Sanders W.S."/>
            <person name="Peterson D.G."/>
            <person name="Frelichowski J.E."/>
            <person name="Scheffler J.A."/>
            <person name="Scheffler B.E."/>
            <person name="Wendel J.F."/>
        </authorList>
    </citation>
    <scope>NUCLEOTIDE SEQUENCE [LARGE SCALE GENOMIC DNA]</scope>
    <source>
        <strain evidence="1">8</strain>
        <tissue evidence="1">Leaf</tissue>
    </source>
</reference>
<dbReference type="Proteomes" id="UP000593578">
    <property type="component" value="Unassembled WGS sequence"/>
</dbReference>
<evidence type="ECO:0008006" key="3">
    <source>
        <dbReference type="Google" id="ProtNLM"/>
    </source>
</evidence>
<gene>
    <name evidence="1" type="ORF">Gorai_012516</name>
</gene>
<organism evidence="1 2">
    <name type="scientific">Gossypium raimondii</name>
    <name type="common">Peruvian cotton</name>
    <name type="synonym">Gossypium klotzschianum subsp. raimondii</name>
    <dbReference type="NCBI Taxonomy" id="29730"/>
    <lineage>
        <taxon>Eukaryota</taxon>
        <taxon>Viridiplantae</taxon>
        <taxon>Streptophyta</taxon>
        <taxon>Embryophyta</taxon>
        <taxon>Tracheophyta</taxon>
        <taxon>Spermatophyta</taxon>
        <taxon>Magnoliopsida</taxon>
        <taxon>eudicotyledons</taxon>
        <taxon>Gunneridae</taxon>
        <taxon>Pentapetalae</taxon>
        <taxon>rosids</taxon>
        <taxon>malvids</taxon>
        <taxon>Malvales</taxon>
        <taxon>Malvaceae</taxon>
        <taxon>Malvoideae</taxon>
        <taxon>Gossypium</taxon>
    </lineage>
</organism>
<dbReference type="AlphaFoldDB" id="A0A7J8Q2B9"/>
<protein>
    <recommendedName>
        <fullName evidence="3">DUF4283 domain-containing protein</fullName>
    </recommendedName>
</protein>
<dbReference type="EMBL" id="JABEZZ010000009">
    <property type="protein sequence ID" value="MBA0595655.1"/>
    <property type="molecule type" value="Genomic_DNA"/>
</dbReference>
<sequence>MEGTGGDGKENFDFEEGDFTRTIVNRIPAIDFSDRNRVSSLWRPSKSFQFMDVENGYFLSNFKVKRIMRKCLLKVLGLSLVNTSWFNRSHGILIHSNLPNGRCDLDSATRSTWLSVQQKNSGGDRGNDRQGSEA</sequence>
<evidence type="ECO:0000313" key="2">
    <source>
        <dbReference type="Proteomes" id="UP000593578"/>
    </source>
</evidence>
<name>A0A7J8Q2B9_GOSRA</name>
<accession>A0A7J8Q2B9</accession>
<proteinExistence type="predicted"/>
<evidence type="ECO:0000313" key="1">
    <source>
        <dbReference type="EMBL" id="MBA0595655.1"/>
    </source>
</evidence>